<keyword evidence="4" id="KW-0551">Lipid droplet</keyword>
<comment type="catalytic activity">
    <reaction evidence="8">
        <text>a cholesterol ester + H2O = cholesterol + a fatty acid + H(+)</text>
        <dbReference type="Rhea" id="RHEA:36403"/>
        <dbReference type="ChEBI" id="CHEBI:15377"/>
        <dbReference type="ChEBI" id="CHEBI:15378"/>
        <dbReference type="ChEBI" id="CHEBI:16113"/>
        <dbReference type="ChEBI" id="CHEBI:17002"/>
        <dbReference type="ChEBI" id="CHEBI:28868"/>
        <dbReference type="EC" id="3.1.1.13"/>
    </reaction>
    <physiologicalReaction direction="left-to-right" evidence="8">
        <dbReference type="Rhea" id="RHEA:36404"/>
    </physiologicalReaction>
</comment>
<evidence type="ECO:0000256" key="8">
    <source>
        <dbReference type="ARBA" id="ARBA00049527"/>
    </source>
</evidence>
<dbReference type="EC" id="3.1.1.13" evidence="7"/>
<dbReference type="CTD" id="38150"/>
<evidence type="ECO:0000256" key="2">
    <source>
        <dbReference type="ARBA" id="ARBA00008300"/>
    </source>
</evidence>
<dbReference type="GO" id="GO:0005811">
    <property type="term" value="C:lipid droplet"/>
    <property type="evidence" value="ECO:0007669"/>
    <property type="project" value="UniProtKB-SubCell"/>
</dbReference>
<comment type="similarity">
    <text evidence="2">Belongs to the AB hydrolase superfamily. LDAH family.</text>
</comment>
<keyword evidence="9" id="KW-0472">Membrane</keyword>
<evidence type="ECO:0000256" key="4">
    <source>
        <dbReference type="ARBA" id="ARBA00022677"/>
    </source>
</evidence>
<dbReference type="InterPro" id="IPR019363">
    <property type="entry name" value="LDAH"/>
</dbReference>
<dbReference type="Proteomes" id="UP000504631">
    <property type="component" value="Unplaced"/>
</dbReference>
<proteinExistence type="inferred from homology"/>
<keyword evidence="9" id="KW-0812">Transmembrane</keyword>
<keyword evidence="10" id="KW-1185">Reference proteome</keyword>
<dbReference type="RefSeq" id="XP_033352627.1">
    <property type="nucleotide sequence ID" value="XM_033496736.1"/>
</dbReference>
<dbReference type="GO" id="GO:0004771">
    <property type="term" value="F:sterol ester esterase activity"/>
    <property type="evidence" value="ECO:0007669"/>
    <property type="project" value="UniProtKB-EC"/>
</dbReference>
<dbReference type="RefSeq" id="XP_033352628.1">
    <property type="nucleotide sequence ID" value="XM_033496737.1"/>
</dbReference>
<keyword evidence="5 11" id="KW-0378">Hydrolase</keyword>
<name>A0A6J3KHG6_9HYME</name>
<dbReference type="SUPFAM" id="SSF53474">
    <property type="entry name" value="alpha/beta-Hydrolases"/>
    <property type="match status" value="1"/>
</dbReference>
<protein>
    <recommendedName>
        <fullName evidence="3">Lipid droplet-associated hydrolase</fullName>
        <ecNumber evidence="7">3.1.1.13</ecNumber>
    </recommendedName>
    <alternativeName>
        <fullName evidence="6">Lipid droplet-associated serine hydrolase</fullName>
    </alternativeName>
</protein>
<organism evidence="10 11">
    <name type="scientific">Bombus vosnesenskii</name>
    <dbReference type="NCBI Taxonomy" id="207650"/>
    <lineage>
        <taxon>Eukaryota</taxon>
        <taxon>Metazoa</taxon>
        <taxon>Ecdysozoa</taxon>
        <taxon>Arthropoda</taxon>
        <taxon>Hexapoda</taxon>
        <taxon>Insecta</taxon>
        <taxon>Pterygota</taxon>
        <taxon>Neoptera</taxon>
        <taxon>Endopterygota</taxon>
        <taxon>Hymenoptera</taxon>
        <taxon>Apocrita</taxon>
        <taxon>Aculeata</taxon>
        <taxon>Apoidea</taxon>
        <taxon>Anthophila</taxon>
        <taxon>Apidae</taxon>
        <taxon>Bombus</taxon>
        <taxon>Pyrobombus</taxon>
    </lineage>
</organism>
<evidence type="ECO:0000256" key="5">
    <source>
        <dbReference type="ARBA" id="ARBA00022801"/>
    </source>
</evidence>
<keyword evidence="9" id="KW-1133">Transmembrane helix</keyword>
<dbReference type="Pfam" id="PF10230">
    <property type="entry name" value="LIDHydrolase"/>
    <property type="match status" value="1"/>
</dbReference>
<dbReference type="KEGG" id="bvk:117235063"/>
<evidence type="ECO:0000256" key="7">
    <source>
        <dbReference type="ARBA" id="ARBA00039150"/>
    </source>
</evidence>
<evidence type="ECO:0000256" key="6">
    <source>
        <dbReference type="ARBA" id="ARBA00031924"/>
    </source>
</evidence>
<dbReference type="AlphaFoldDB" id="A0A6J3KHG6"/>
<comment type="subcellular location">
    <subcellularLocation>
        <location evidence="1">Lipid droplet</location>
    </subcellularLocation>
</comment>
<dbReference type="GO" id="GO:0019915">
    <property type="term" value="P:lipid storage"/>
    <property type="evidence" value="ECO:0007669"/>
    <property type="project" value="InterPro"/>
</dbReference>
<dbReference type="InterPro" id="IPR029058">
    <property type="entry name" value="AB_hydrolase_fold"/>
</dbReference>
<sequence length="309" mass="35501">MQRAMLQINGIPTQVITEGRWVEEGLAEYGKKDIVLVITGNPGIAEFYEGFIKTIKSRLPTEVPVWVVGNAGHVQPPNNLAITMPSNSTWNEHYSLMAQLEHKKDFIKKYVPDDARLHLIGHSIGSWMILNILKDDIIAKKITKCYLLFPTIEHLATTTNGWIFTKIILRIASFLILIAWTFQFLPHVLKIFFISMIALLKGVPSKYNNALLQLVNPHVIERIIKMAKEEMEIIKERDDDIISKYADKLWLYYGNCDGWTPVKYYEDLKSKHSDLNAELCKHGYDHSFVLQYDKEMGKLVADVINDNIL</sequence>
<accession>A0A6J3KHG6</accession>
<dbReference type="Gene3D" id="3.40.50.1820">
    <property type="entry name" value="alpha/beta hydrolase"/>
    <property type="match status" value="1"/>
</dbReference>
<gene>
    <name evidence="11 12" type="primary">LOC117235063</name>
</gene>
<evidence type="ECO:0000313" key="12">
    <source>
        <dbReference type="RefSeq" id="XP_033352628.1"/>
    </source>
</evidence>
<evidence type="ECO:0000256" key="9">
    <source>
        <dbReference type="SAM" id="Phobius"/>
    </source>
</evidence>
<dbReference type="GeneID" id="117235063"/>
<evidence type="ECO:0000313" key="11">
    <source>
        <dbReference type="RefSeq" id="XP_033352627.1"/>
    </source>
</evidence>
<dbReference type="PANTHER" id="PTHR13390:SF0">
    <property type="entry name" value="LIPID DROPLET-ASSOCIATED HYDROLASE"/>
    <property type="match status" value="1"/>
</dbReference>
<evidence type="ECO:0000256" key="3">
    <source>
        <dbReference type="ARBA" id="ARBA00019242"/>
    </source>
</evidence>
<evidence type="ECO:0000313" key="10">
    <source>
        <dbReference type="Proteomes" id="UP000504631"/>
    </source>
</evidence>
<evidence type="ECO:0000256" key="1">
    <source>
        <dbReference type="ARBA" id="ARBA00004502"/>
    </source>
</evidence>
<dbReference type="PANTHER" id="PTHR13390">
    <property type="entry name" value="LIPASE"/>
    <property type="match status" value="1"/>
</dbReference>
<feature type="transmembrane region" description="Helical" evidence="9">
    <location>
        <begin position="174"/>
        <end position="200"/>
    </location>
</feature>
<reference evidence="11 12" key="1">
    <citation type="submission" date="2025-04" db="UniProtKB">
        <authorList>
            <consortium name="RefSeq"/>
        </authorList>
    </citation>
    <scope>IDENTIFICATION</scope>
    <source>
        <tissue evidence="11 12">Muscle</tissue>
    </source>
</reference>